<organism evidence="5">
    <name type="scientific">Diabrotica virgifera virgifera</name>
    <name type="common">western corn rootworm</name>
    <dbReference type="NCBI Taxonomy" id="50390"/>
    <lineage>
        <taxon>Eukaryota</taxon>
        <taxon>Metazoa</taxon>
        <taxon>Ecdysozoa</taxon>
        <taxon>Arthropoda</taxon>
        <taxon>Hexapoda</taxon>
        <taxon>Insecta</taxon>
        <taxon>Pterygota</taxon>
        <taxon>Neoptera</taxon>
        <taxon>Endopterygota</taxon>
        <taxon>Coleoptera</taxon>
        <taxon>Polyphaga</taxon>
        <taxon>Cucujiformia</taxon>
        <taxon>Chrysomeloidea</taxon>
        <taxon>Chrysomelidae</taxon>
        <taxon>Galerucinae</taxon>
        <taxon>Diabroticina</taxon>
        <taxon>Diabroticites</taxon>
        <taxon>Diabrotica</taxon>
    </lineage>
</organism>
<dbReference type="GO" id="GO:0005783">
    <property type="term" value="C:endoplasmic reticulum"/>
    <property type="evidence" value="ECO:0007669"/>
    <property type="project" value="InterPro"/>
</dbReference>
<dbReference type="GO" id="GO:0048259">
    <property type="term" value="P:regulation of receptor-mediated endocytosis"/>
    <property type="evidence" value="ECO:0007669"/>
    <property type="project" value="TreeGrafter"/>
</dbReference>
<dbReference type="GO" id="GO:0050750">
    <property type="term" value="F:low-density lipoprotein particle receptor binding"/>
    <property type="evidence" value="ECO:0007669"/>
    <property type="project" value="InterPro"/>
</dbReference>
<dbReference type="RefSeq" id="XP_028148113.1">
    <property type="nucleotide sequence ID" value="XM_028292312.1"/>
</dbReference>
<dbReference type="AlphaFoldDB" id="A0A6P7GS53"/>
<dbReference type="FunCoup" id="A0A6P7GS53">
    <property type="interactions" value="601"/>
</dbReference>
<feature type="signal peptide" evidence="2">
    <location>
        <begin position="1"/>
        <end position="21"/>
    </location>
</feature>
<evidence type="ECO:0000259" key="4">
    <source>
        <dbReference type="Pfam" id="PF06401"/>
    </source>
</evidence>
<dbReference type="InterPro" id="IPR036744">
    <property type="entry name" value="RAP_sf"/>
</dbReference>
<protein>
    <submittedName>
        <fullName evidence="5">Uncharacterized protein LOC114341507</fullName>
    </submittedName>
</protein>
<feature type="domain" description="Alpha-2-macroglobulin receptor-associated protein" evidence="3">
    <location>
        <begin position="8"/>
        <end position="140"/>
    </location>
</feature>
<dbReference type="Pfam" id="PF06400">
    <property type="entry name" value="Alpha-2-MRAP_N"/>
    <property type="match status" value="1"/>
</dbReference>
<feature type="domain" description="Alpha-2-macroglobulin RAP C-terminal" evidence="4">
    <location>
        <begin position="161"/>
        <end position="320"/>
    </location>
</feature>
<proteinExistence type="predicted"/>
<dbReference type="InterPro" id="IPR010483">
    <property type="entry name" value="Alpha_2_MRAP_C"/>
</dbReference>
<name>A0A6P7GS53_DIAVI</name>
<dbReference type="Gene3D" id="1.20.81.10">
    <property type="entry name" value="RAP domain"/>
    <property type="match status" value="3"/>
</dbReference>
<evidence type="ECO:0000259" key="3">
    <source>
        <dbReference type="Pfam" id="PF06400"/>
    </source>
</evidence>
<dbReference type="PANTHER" id="PTHR16560:SF2">
    <property type="entry name" value="ALPHA-2-MACROGLOBULIN RECEPTOR-ASSOCIATED PROTEIN"/>
    <property type="match status" value="1"/>
</dbReference>
<evidence type="ECO:0000313" key="5">
    <source>
        <dbReference type="RefSeq" id="XP_028148113.1"/>
    </source>
</evidence>
<gene>
    <name evidence="5" type="primary">LOC114341507</name>
</gene>
<dbReference type="Pfam" id="PF06401">
    <property type="entry name" value="Alpha-2-MRAP_C"/>
    <property type="match status" value="1"/>
</dbReference>
<feature type="region of interest" description="Disordered" evidence="1">
    <location>
        <begin position="554"/>
        <end position="573"/>
    </location>
</feature>
<dbReference type="InterPro" id="IPR038003">
    <property type="entry name" value="A2-macroglobuin_RAP"/>
</dbReference>
<dbReference type="CDD" id="cd14806">
    <property type="entry name" value="RAP_D1"/>
    <property type="match status" value="1"/>
</dbReference>
<dbReference type="GO" id="GO:0008201">
    <property type="term" value="F:heparin binding"/>
    <property type="evidence" value="ECO:0007669"/>
    <property type="project" value="InterPro"/>
</dbReference>
<keyword evidence="2" id="KW-0732">Signal</keyword>
<reference evidence="5" key="1">
    <citation type="submission" date="2025-08" db="UniProtKB">
        <authorList>
            <consortium name="RefSeq"/>
        </authorList>
    </citation>
    <scope>IDENTIFICATION</scope>
    <source>
        <tissue evidence="5">Whole insect</tissue>
    </source>
</reference>
<evidence type="ECO:0000256" key="1">
    <source>
        <dbReference type="SAM" id="MobiDB-lite"/>
    </source>
</evidence>
<accession>A0A6P7GS53</accession>
<evidence type="ECO:0000256" key="2">
    <source>
        <dbReference type="SAM" id="SignalP"/>
    </source>
</evidence>
<dbReference type="InParanoid" id="A0A6P7GS53"/>
<feature type="chain" id="PRO_5028021142" evidence="2">
    <location>
        <begin position="22"/>
        <end position="573"/>
    </location>
</feature>
<dbReference type="GO" id="GO:0048019">
    <property type="term" value="F:receptor antagonist activity"/>
    <property type="evidence" value="ECO:0007669"/>
    <property type="project" value="InterPro"/>
</dbReference>
<feature type="compositionally biased region" description="Polar residues" evidence="1">
    <location>
        <begin position="562"/>
        <end position="573"/>
    </location>
</feature>
<dbReference type="SUPFAM" id="SSF47045">
    <property type="entry name" value="RAP domain-like"/>
    <property type="match status" value="3"/>
</dbReference>
<dbReference type="PANTHER" id="PTHR16560">
    <property type="entry name" value="ALPHA-2-MACROGLOBULIN RECEPTOR-ASSOCIATED PROTEIN"/>
    <property type="match status" value="1"/>
</dbReference>
<dbReference type="InterPro" id="IPR009066">
    <property type="entry name" value="MG_RAP_rcpt_1"/>
</dbReference>
<sequence>MKGLNVICVIILSVFVINTTCYNKYTKEANLETNDVNKNKDDVDEPVDLRPITLKHLDRPFRMAKLNLLWSKAVLRLSDIKLKSIFGDLKLHDKEEITWKHLRAEGKDKDGTMEAQLRKKLLQIMENFGLLDQADDISDVEKAKRWKPLNEVSDKHINKSIFKDKKLNKLWEKAEKAGFTTEELLALREEFGHHQDKIDQYYSLLHDVKGQPEDYEGNAVEDSLDKYNKIEIQEEKEPNKDYLDKVNLLREKHKEVNDGFDHLHLLSAKGPASKEFVEPKVQGLWKVAIESNFTPSELHSLKTELLHYENRLLKLRHTKDLTFGDEDNGYKYYRHYIKYNVPTTAGTNTSSSTTTAIVAPATAPVMSTQVSTFQFSVEPFNQTATKWSRWVKRLEGAYKVFKIPEEMKLPYLLHYMGSEAYDTLCDKLAPEVPEDKSYEDTVKLMDNFYNPAPLEIAEIFRFQSKRQAEGESIQEYLHSLQKLAINCNFSTYLKSAIRNQFVFGLQSKRIQARLLETKGLDLDRAVEIAASMETSEKDSNQFSHNNNYNQASINVKAKSSHKNTNTSSLKMVG</sequence>